<organism evidence="12 13">
    <name type="scientific">Sphaerobolus stellatus (strain SS14)</name>
    <dbReference type="NCBI Taxonomy" id="990650"/>
    <lineage>
        <taxon>Eukaryota</taxon>
        <taxon>Fungi</taxon>
        <taxon>Dikarya</taxon>
        <taxon>Basidiomycota</taxon>
        <taxon>Agaricomycotina</taxon>
        <taxon>Agaricomycetes</taxon>
        <taxon>Phallomycetidae</taxon>
        <taxon>Geastrales</taxon>
        <taxon>Sphaerobolaceae</taxon>
        <taxon>Sphaerobolus</taxon>
    </lineage>
</organism>
<accession>A0A0C9TZK1</accession>
<dbReference type="EMBL" id="KN837342">
    <property type="protein sequence ID" value="KIJ27234.1"/>
    <property type="molecule type" value="Genomic_DNA"/>
</dbReference>
<evidence type="ECO:0000256" key="6">
    <source>
        <dbReference type="ARBA" id="ARBA00023002"/>
    </source>
</evidence>
<dbReference type="InterPro" id="IPR002401">
    <property type="entry name" value="Cyt_P450_E_grp-I"/>
</dbReference>
<dbReference type="AlphaFoldDB" id="A0A0C9TZK1"/>
<dbReference type="Proteomes" id="UP000054279">
    <property type="component" value="Unassembled WGS sequence"/>
</dbReference>
<dbReference type="GO" id="GO:0020037">
    <property type="term" value="F:heme binding"/>
    <property type="evidence" value="ECO:0007669"/>
    <property type="project" value="InterPro"/>
</dbReference>
<dbReference type="Gene3D" id="1.10.630.10">
    <property type="entry name" value="Cytochrome P450"/>
    <property type="match status" value="1"/>
</dbReference>
<evidence type="ECO:0000256" key="3">
    <source>
        <dbReference type="ARBA" id="ARBA00010617"/>
    </source>
</evidence>
<feature type="transmembrane region" description="Helical" evidence="11">
    <location>
        <begin position="6"/>
        <end position="22"/>
    </location>
</feature>
<reference evidence="12 13" key="1">
    <citation type="submission" date="2014-06" db="EMBL/GenBank/DDBJ databases">
        <title>Evolutionary Origins and Diversification of the Mycorrhizal Mutualists.</title>
        <authorList>
            <consortium name="DOE Joint Genome Institute"/>
            <consortium name="Mycorrhizal Genomics Consortium"/>
            <person name="Kohler A."/>
            <person name="Kuo A."/>
            <person name="Nagy L.G."/>
            <person name="Floudas D."/>
            <person name="Copeland A."/>
            <person name="Barry K.W."/>
            <person name="Cichocki N."/>
            <person name="Veneault-Fourrey C."/>
            <person name="LaButti K."/>
            <person name="Lindquist E.A."/>
            <person name="Lipzen A."/>
            <person name="Lundell T."/>
            <person name="Morin E."/>
            <person name="Murat C."/>
            <person name="Riley R."/>
            <person name="Ohm R."/>
            <person name="Sun H."/>
            <person name="Tunlid A."/>
            <person name="Henrissat B."/>
            <person name="Grigoriev I.V."/>
            <person name="Hibbett D.S."/>
            <person name="Martin F."/>
        </authorList>
    </citation>
    <scope>NUCLEOTIDE SEQUENCE [LARGE SCALE GENOMIC DNA]</scope>
    <source>
        <strain evidence="12 13">SS14</strain>
    </source>
</reference>
<evidence type="ECO:0000256" key="10">
    <source>
        <dbReference type="RuleBase" id="RU000461"/>
    </source>
</evidence>
<dbReference type="GO" id="GO:0004497">
    <property type="term" value="F:monooxygenase activity"/>
    <property type="evidence" value="ECO:0007669"/>
    <property type="project" value="UniProtKB-KW"/>
</dbReference>
<evidence type="ECO:0000256" key="5">
    <source>
        <dbReference type="ARBA" id="ARBA00022723"/>
    </source>
</evidence>
<evidence type="ECO:0000313" key="12">
    <source>
        <dbReference type="EMBL" id="KIJ27234.1"/>
    </source>
</evidence>
<proteinExistence type="inferred from homology"/>
<feature type="binding site" description="axial binding residue" evidence="9">
    <location>
        <position position="481"/>
    </location>
    <ligand>
        <name>heme</name>
        <dbReference type="ChEBI" id="CHEBI:30413"/>
    </ligand>
    <ligandPart>
        <name>Fe</name>
        <dbReference type="ChEBI" id="CHEBI:18248"/>
    </ligandPart>
</feature>
<keyword evidence="11" id="KW-0812">Transmembrane</keyword>
<gene>
    <name evidence="12" type="ORF">M422DRAFT_37891</name>
</gene>
<dbReference type="PANTHER" id="PTHR24305">
    <property type="entry name" value="CYTOCHROME P450"/>
    <property type="match status" value="1"/>
</dbReference>
<dbReference type="PRINTS" id="PR00385">
    <property type="entry name" value="P450"/>
</dbReference>
<dbReference type="InterPro" id="IPR036396">
    <property type="entry name" value="Cyt_P450_sf"/>
</dbReference>
<keyword evidence="7 9" id="KW-0408">Iron</keyword>
<dbReference type="HOGENOM" id="CLU_001570_5_11_1"/>
<dbReference type="Pfam" id="PF00067">
    <property type="entry name" value="p450"/>
    <property type="match status" value="1"/>
</dbReference>
<keyword evidence="5 9" id="KW-0479">Metal-binding</keyword>
<dbReference type="PROSITE" id="PS00086">
    <property type="entry name" value="CYTOCHROME_P450"/>
    <property type="match status" value="1"/>
</dbReference>
<evidence type="ECO:0000256" key="9">
    <source>
        <dbReference type="PIRSR" id="PIRSR602401-1"/>
    </source>
</evidence>
<dbReference type="InterPro" id="IPR050121">
    <property type="entry name" value="Cytochrome_P450_monoxygenase"/>
</dbReference>
<evidence type="ECO:0000313" key="13">
    <source>
        <dbReference type="Proteomes" id="UP000054279"/>
    </source>
</evidence>
<evidence type="ECO:0000256" key="11">
    <source>
        <dbReference type="SAM" id="Phobius"/>
    </source>
</evidence>
<dbReference type="SUPFAM" id="SSF48264">
    <property type="entry name" value="Cytochrome P450"/>
    <property type="match status" value="1"/>
</dbReference>
<protein>
    <recommendedName>
        <fullName evidence="14">Cytochrome P450</fullName>
    </recommendedName>
</protein>
<dbReference type="InterPro" id="IPR017972">
    <property type="entry name" value="Cyt_P450_CS"/>
</dbReference>
<keyword evidence="11" id="KW-1133">Transmembrane helix</keyword>
<sequence>MRHTLVLVGSLILSVWFIRWIVQRIRRRSINYLPGPPSPSWLVGHLGSFFRPKQFGDADLAFIREYGTTIHINTTFGRDVLFTCDPKALQYVFNTSGYNFPKTPDKRILLEILTGRGIAWAEGTQHARHRKIMNPAFSFSALREFIPSFTTTARKAVNKMKIDVLSDGKPQVINILSWLHRTTLDAIGETAFGHKFDVIDKTQESKLAKVYDNLMPKASIERPDFSIAFEAFLGTLPGWLITLGLKVPVGRFKVMRDYIKIAQGVAREIIDKQTELYLGGKEGGKDVMSLLIRANFSEDPKTKLTTEEIIPQMTTVFLAGHDSTATTTSWVLYQLSNNPEWQTRIREEIKAVKAAAAERGDAELSIADMDSMEYLLAAMKETLRYHPIVGSLARQARNDTVIPLDIPQKTKTGEIVTSIPISKGQHVMLSIFAYNRLEEVWGADADLWRPERFLEGVNKSQKTSIGVIGNLMTFSSGVRGCIGWRFAVLEMQSILIELLENFEFSLLPNTEIVPVFATIMTPTVRGEARRTQMPLVVKPL</sequence>
<dbReference type="InterPro" id="IPR001128">
    <property type="entry name" value="Cyt_P450"/>
</dbReference>
<evidence type="ECO:0000256" key="4">
    <source>
        <dbReference type="ARBA" id="ARBA00022617"/>
    </source>
</evidence>
<evidence type="ECO:0008006" key="14">
    <source>
        <dbReference type="Google" id="ProtNLM"/>
    </source>
</evidence>
<keyword evidence="13" id="KW-1185">Reference proteome</keyword>
<keyword evidence="6 10" id="KW-0560">Oxidoreductase</keyword>
<keyword evidence="4 9" id="KW-0349">Heme</keyword>
<dbReference type="GO" id="GO:0016705">
    <property type="term" value="F:oxidoreductase activity, acting on paired donors, with incorporation or reduction of molecular oxygen"/>
    <property type="evidence" value="ECO:0007669"/>
    <property type="project" value="InterPro"/>
</dbReference>
<dbReference type="PANTHER" id="PTHR24305:SF166">
    <property type="entry name" value="CYTOCHROME P450 12A4, MITOCHONDRIAL-RELATED"/>
    <property type="match status" value="1"/>
</dbReference>
<name>A0A0C9TZK1_SPHS4</name>
<comment type="cofactor">
    <cofactor evidence="1 9">
        <name>heme</name>
        <dbReference type="ChEBI" id="CHEBI:30413"/>
    </cofactor>
</comment>
<evidence type="ECO:0000256" key="1">
    <source>
        <dbReference type="ARBA" id="ARBA00001971"/>
    </source>
</evidence>
<dbReference type="PRINTS" id="PR00463">
    <property type="entry name" value="EP450I"/>
</dbReference>
<comment type="similarity">
    <text evidence="3 10">Belongs to the cytochrome P450 family.</text>
</comment>
<comment type="pathway">
    <text evidence="2">Secondary metabolite biosynthesis.</text>
</comment>
<dbReference type="OrthoDB" id="1470350at2759"/>
<evidence type="ECO:0000256" key="7">
    <source>
        <dbReference type="ARBA" id="ARBA00023004"/>
    </source>
</evidence>
<evidence type="ECO:0000256" key="8">
    <source>
        <dbReference type="ARBA" id="ARBA00023033"/>
    </source>
</evidence>
<keyword evidence="11" id="KW-0472">Membrane</keyword>
<dbReference type="GO" id="GO:0005506">
    <property type="term" value="F:iron ion binding"/>
    <property type="evidence" value="ECO:0007669"/>
    <property type="project" value="InterPro"/>
</dbReference>
<keyword evidence="8 10" id="KW-0503">Monooxygenase</keyword>
<evidence type="ECO:0000256" key="2">
    <source>
        <dbReference type="ARBA" id="ARBA00005179"/>
    </source>
</evidence>